<protein>
    <submittedName>
        <fullName evidence="1">Uncharacterized protein</fullName>
    </submittedName>
</protein>
<evidence type="ECO:0000313" key="1">
    <source>
        <dbReference type="EMBL" id="RAL46290.1"/>
    </source>
</evidence>
<dbReference type="PANTHER" id="PTHR33710">
    <property type="entry name" value="BNAC02G09200D PROTEIN"/>
    <property type="match status" value="1"/>
</dbReference>
<gene>
    <name evidence="1" type="ORF">DM860_016723</name>
</gene>
<evidence type="ECO:0000313" key="2">
    <source>
        <dbReference type="Proteomes" id="UP000249390"/>
    </source>
</evidence>
<proteinExistence type="predicted"/>
<dbReference type="AlphaFoldDB" id="A0A328DM04"/>
<sequence length="358" mass="42654">MDMFSCLVHHLDRVGSDHAPLLVECKSHECPPARPFTFLNVWTEHEDFQRVVADSWREDIAGSPMFVFGAKLKRLAHSLKRWNRDTFGHIFDRLKVLEQDVRDIELQLQIDPSNGTFIEFKRRSALLKRQYRIEDEFWRQKAHAKWVTDGERNSGYFHSVVKDRQRKLYIHRIQDDRGQWVTERAAIATQAITFFQAMFSADPSVTSSALDMIPRLVTDEDNDRLWWNFRTQGSIWTAFMRAKYCSRVHPVSKQRLDDDSHTWKRMLDVRENLTWERRRVRVSSQKEGRDEERERERRIEKTREETVEGNRESWVGKDKILVQTRGERRTSDFWIVDLREFIHTLCNALETGLGILTF</sequence>
<keyword evidence="2" id="KW-1185">Reference proteome</keyword>
<comment type="caution">
    <text evidence="1">The sequence shown here is derived from an EMBL/GenBank/DDBJ whole genome shotgun (WGS) entry which is preliminary data.</text>
</comment>
<dbReference type="Proteomes" id="UP000249390">
    <property type="component" value="Unassembled WGS sequence"/>
</dbReference>
<dbReference type="EMBL" id="NQVE01000124">
    <property type="protein sequence ID" value="RAL46290.1"/>
    <property type="molecule type" value="Genomic_DNA"/>
</dbReference>
<name>A0A328DM04_9ASTE</name>
<dbReference type="PANTHER" id="PTHR33710:SF77">
    <property type="entry name" value="DNASE I-LIKE SUPERFAMILY PROTEIN"/>
    <property type="match status" value="1"/>
</dbReference>
<organism evidence="1 2">
    <name type="scientific">Cuscuta australis</name>
    <dbReference type="NCBI Taxonomy" id="267555"/>
    <lineage>
        <taxon>Eukaryota</taxon>
        <taxon>Viridiplantae</taxon>
        <taxon>Streptophyta</taxon>
        <taxon>Embryophyta</taxon>
        <taxon>Tracheophyta</taxon>
        <taxon>Spermatophyta</taxon>
        <taxon>Magnoliopsida</taxon>
        <taxon>eudicotyledons</taxon>
        <taxon>Gunneridae</taxon>
        <taxon>Pentapetalae</taxon>
        <taxon>asterids</taxon>
        <taxon>lamiids</taxon>
        <taxon>Solanales</taxon>
        <taxon>Convolvulaceae</taxon>
        <taxon>Cuscuteae</taxon>
        <taxon>Cuscuta</taxon>
        <taxon>Cuscuta subgen. Grammica</taxon>
        <taxon>Cuscuta sect. Cleistogrammica</taxon>
    </lineage>
</organism>
<reference evidence="1 2" key="1">
    <citation type="submission" date="2018-06" db="EMBL/GenBank/DDBJ databases">
        <title>The Genome of Cuscuta australis (Dodder) Provides Insight into the Evolution of Plant Parasitism.</title>
        <authorList>
            <person name="Liu H."/>
        </authorList>
    </citation>
    <scope>NUCLEOTIDE SEQUENCE [LARGE SCALE GENOMIC DNA]</scope>
    <source>
        <strain evidence="2">cv. Yunnan</strain>
        <tissue evidence="1">Vines</tissue>
    </source>
</reference>
<accession>A0A328DM04</accession>